<evidence type="ECO:0000259" key="13">
    <source>
        <dbReference type="PROSITE" id="PS50011"/>
    </source>
</evidence>
<name>A0A2C9JHR2_BIOGL</name>
<dbReference type="InterPro" id="IPR000719">
    <property type="entry name" value="Prot_kinase_dom"/>
</dbReference>
<dbReference type="SMART" id="SM00220">
    <property type="entry name" value="S_TKc"/>
    <property type="match status" value="1"/>
</dbReference>
<dbReference type="PROSITE" id="PS00107">
    <property type="entry name" value="PROTEIN_KINASE_ATP"/>
    <property type="match status" value="1"/>
</dbReference>
<feature type="domain" description="Protein kinase" evidence="13">
    <location>
        <begin position="12"/>
        <end position="276"/>
    </location>
</feature>
<evidence type="ECO:0000256" key="12">
    <source>
        <dbReference type="SAM" id="MobiDB-lite"/>
    </source>
</evidence>
<evidence type="ECO:0000256" key="7">
    <source>
        <dbReference type="ARBA" id="ARBA00022777"/>
    </source>
</evidence>
<keyword evidence="7" id="KW-0418">Kinase</keyword>
<dbReference type="CDD" id="cd14003">
    <property type="entry name" value="STKc_AMPK-like"/>
    <property type="match status" value="1"/>
</dbReference>
<evidence type="ECO:0000313" key="14">
    <source>
        <dbReference type="EnsemblMetazoa" id="BGLB002693-PB"/>
    </source>
</evidence>
<dbReference type="Proteomes" id="UP000076420">
    <property type="component" value="Unassembled WGS sequence"/>
</dbReference>
<feature type="region of interest" description="Disordered" evidence="12">
    <location>
        <begin position="952"/>
        <end position="1015"/>
    </location>
</feature>
<evidence type="ECO:0000256" key="6">
    <source>
        <dbReference type="ARBA" id="ARBA00022741"/>
    </source>
</evidence>
<dbReference type="FunFam" id="1.10.510.10:FF:001222">
    <property type="entry name" value="Serine/threonine-protein kinase ppk25"/>
    <property type="match status" value="1"/>
</dbReference>
<keyword evidence="8 11" id="KW-0067">ATP-binding</keyword>
<evidence type="ECO:0000256" key="10">
    <source>
        <dbReference type="ARBA" id="ARBA00048679"/>
    </source>
</evidence>
<evidence type="ECO:0000256" key="9">
    <source>
        <dbReference type="ARBA" id="ARBA00047899"/>
    </source>
</evidence>
<feature type="compositionally biased region" description="Low complexity" evidence="12">
    <location>
        <begin position="981"/>
        <end position="1009"/>
    </location>
</feature>
<dbReference type="EnsemblMetazoa" id="BGLB002693-RB">
    <property type="protein sequence ID" value="BGLB002693-PB"/>
    <property type="gene ID" value="BGLB002693"/>
</dbReference>
<dbReference type="STRING" id="6526.A0A2C9JHR2"/>
<dbReference type="PANTHER" id="PTHR24346">
    <property type="entry name" value="MAP/MICROTUBULE AFFINITY-REGULATING KINASE"/>
    <property type="match status" value="1"/>
</dbReference>
<dbReference type="FunFam" id="3.30.200.20:FF:000042">
    <property type="entry name" value="Aurora kinase A"/>
    <property type="match status" value="1"/>
</dbReference>
<evidence type="ECO:0000313" key="15">
    <source>
        <dbReference type="Proteomes" id="UP000076420"/>
    </source>
</evidence>
<gene>
    <name evidence="14" type="primary">106058494</name>
</gene>
<dbReference type="Gene3D" id="1.10.510.10">
    <property type="entry name" value="Transferase(Phosphotransferase) domain 1"/>
    <property type="match status" value="1"/>
</dbReference>
<sequence length="1410" mass="156722">MGKKIQCIGRYALEGHLLGKGSFARVELAHHSVTGCKVAIKIIDTRKLKEEYQKNNVQRESRILGQLRHPNIVRLYETLKATTLHCLVMEYASGGELQAFIKLQKDFRLSEDRGRPYIRQLVSALHYLHERGVAHRDLKMENIMLDTPKKNIKMVDFGLSNTFSKDELMKTHCGSPEYAAPELFTPGEKYGLEIDIWSFGIVMYAMLVGKLPFTTPYTDQYRRQKLVQQMEKGLVDVHHQEMAHLSADCQDLLQRVIEPSPSLRLPLLDMEIHSWITENGKKPFFPFGTFPRDKNMKTQLQDSMTSLEEDETLEELATALGMKKEILEQKVAENKSDEYSAMFNMILDRKRQQQGIYDVDHTLKCEKKEPKKRSKSAHSANKKGGDKKNLSKGPPALVLSTDDSTDPTQHSAIDTETETKFSSFDFLALCSTPTWLGPERRKSRRRSRSPMPSPHIQQHGTQGLSVRNQMKRDYMERQAMEIEREMLREERAAAAGLLSPNSANQCSPTNNDHPPVGASLSVPGSEPSNSQLAIRRSSSFKLSRRRARSCGPSHRPKGTYQRSGSIDHRPEKEEASHLATSLAHSKEGSSAPVIVGEDILRRGTTKTSSLKIRSAQSGSISRRKGSVDFDLRIRNPNTDITKKSLLTVPTSEPKKHFLEVPEVEHQNKNYLTVPCLDMGSNPQLCVSQDEIFIPSEDSLSSISGSKSVTRPGNLTLRECYPTLKEDSNKSNVQLLPQKPTLSGLNGPLTNVEVHYIDSSNPSSSTDLLRTQGHSSLKLDSLDLPIVGVDMSNGSNSSDFFSLDMSDKQPPKSTPSEKIPEVKAKHQRLKPRLTQSESTPSSSLLRPLNPNTNHMILSNGMDGGIKAMQIGQDEPLVLCNATENSESLLLGAECSFVHSNSALHDEICDLHDTFDGLILSSDGFDENDDRVDSMTELISESFRHEIIVNTKSSGSTPIGIGATQKISRPNSVATPEDDLLMSSRKGSSSAASRSSKSGSSRKQGSGKVKSPTTPMWLNLKTPLARIESFHSDDFDNLRDSDNEDKGSSSSMSVTTPTVPCFAYKLHMMKKKQSKLKNKNSNIDNNCSPLQNNDYIMSKTNRCSSDRKHLSLSPGRHDVTDPLLSSGSETEHHDDCTDRVGVPGKSKVHPIILDDRDTDLLSKSDTKCLPYTNAITRQPNQIKNSISSKITASSEGGGKKKSFTKNMAWRKSFAQFLKRKKYHHGQVITTPPQQQYQHHLLQRSPMQQPSPGNNNNNDFSHGEPLPRNGTTVLVNQPQSKVTDVSTGTEIATTQDLDNLKLATTTLSSVPVENSIIELIELQSSPKLHCSSSPTSRVFDFTLASESPKMKTSCLLSWGSCRDCGRSDISSEEDFECFTTQDPTAIGLSMIPIGENNIQENINFLQTCHLSPT</sequence>
<feature type="compositionally biased region" description="Basic and acidic residues" evidence="12">
    <location>
        <begin position="1104"/>
        <end position="1118"/>
    </location>
</feature>
<feature type="compositionally biased region" description="Polar residues" evidence="12">
    <location>
        <begin position="963"/>
        <end position="972"/>
    </location>
</feature>
<dbReference type="GO" id="GO:0004674">
    <property type="term" value="F:protein serine/threonine kinase activity"/>
    <property type="evidence" value="ECO:0007669"/>
    <property type="project" value="UniProtKB-KW"/>
</dbReference>
<evidence type="ECO:0000256" key="8">
    <source>
        <dbReference type="ARBA" id="ARBA00022840"/>
    </source>
</evidence>
<keyword evidence="3" id="KW-0963">Cytoplasm</keyword>
<feature type="region of interest" description="Disordered" evidence="12">
    <location>
        <begin position="361"/>
        <end position="412"/>
    </location>
</feature>
<evidence type="ECO:0000256" key="3">
    <source>
        <dbReference type="ARBA" id="ARBA00022490"/>
    </source>
</evidence>
<dbReference type="PANTHER" id="PTHR24346:SF79">
    <property type="entry name" value="PROTEIN KINASE DOMAIN-CONTAINING PROTEIN"/>
    <property type="match status" value="1"/>
</dbReference>
<feature type="compositionally biased region" description="Polar residues" evidence="12">
    <location>
        <begin position="729"/>
        <end position="743"/>
    </location>
</feature>
<feature type="region of interest" description="Disordered" evidence="12">
    <location>
        <begin position="1242"/>
        <end position="1284"/>
    </location>
</feature>
<feature type="compositionally biased region" description="Basic and acidic residues" evidence="12">
    <location>
        <begin position="1127"/>
        <end position="1136"/>
    </location>
</feature>
<dbReference type="VEuPathDB" id="VectorBase:BGLAX_041171"/>
<evidence type="ECO:0000256" key="1">
    <source>
        <dbReference type="ARBA" id="ARBA00004496"/>
    </source>
</evidence>
<dbReference type="GO" id="GO:0035556">
    <property type="term" value="P:intracellular signal transduction"/>
    <property type="evidence" value="ECO:0007669"/>
    <property type="project" value="TreeGrafter"/>
</dbReference>
<evidence type="ECO:0000256" key="4">
    <source>
        <dbReference type="ARBA" id="ARBA00022527"/>
    </source>
</evidence>
<comment type="subcellular location">
    <subcellularLocation>
        <location evidence="1">Cytoplasm</location>
    </subcellularLocation>
</comment>
<feature type="region of interest" description="Disordered" evidence="12">
    <location>
        <begin position="1032"/>
        <end position="1052"/>
    </location>
</feature>
<feature type="region of interest" description="Disordered" evidence="12">
    <location>
        <begin position="1104"/>
        <end position="1141"/>
    </location>
</feature>
<dbReference type="PROSITE" id="PS50011">
    <property type="entry name" value="PROTEIN_KINASE_DOM"/>
    <property type="match status" value="1"/>
</dbReference>
<dbReference type="SUPFAM" id="SSF56112">
    <property type="entry name" value="Protein kinase-like (PK-like)"/>
    <property type="match status" value="1"/>
</dbReference>
<feature type="compositionally biased region" description="Polar residues" evidence="12">
    <location>
        <begin position="1242"/>
        <end position="1257"/>
    </location>
</feature>
<keyword evidence="5" id="KW-0808">Transferase</keyword>
<keyword evidence="6 11" id="KW-0547">Nucleotide-binding</keyword>
<comment type="catalytic activity">
    <reaction evidence="10">
        <text>L-seryl-[protein] + ATP = O-phospho-L-seryl-[protein] + ADP + H(+)</text>
        <dbReference type="Rhea" id="RHEA:17989"/>
        <dbReference type="Rhea" id="RHEA-COMP:9863"/>
        <dbReference type="Rhea" id="RHEA-COMP:11604"/>
        <dbReference type="ChEBI" id="CHEBI:15378"/>
        <dbReference type="ChEBI" id="CHEBI:29999"/>
        <dbReference type="ChEBI" id="CHEBI:30616"/>
        <dbReference type="ChEBI" id="CHEBI:83421"/>
        <dbReference type="ChEBI" id="CHEBI:456216"/>
        <dbReference type="EC" id="2.7.11.1"/>
    </reaction>
</comment>
<feature type="compositionally biased region" description="Polar residues" evidence="12">
    <location>
        <begin position="455"/>
        <end position="468"/>
    </location>
</feature>
<comment type="catalytic activity">
    <reaction evidence="9">
        <text>L-threonyl-[protein] + ATP = O-phospho-L-threonyl-[protein] + ADP + H(+)</text>
        <dbReference type="Rhea" id="RHEA:46608"/>
        <dbReference type="Rhea" id="RHEA-COMP:11060"/>
        <dbReference type="Rhea" id="RHEA-COMP:11605"/>
        <dbReference type="ChEBI" id="CHEBI:15378"/>
        <dbReference type="ChEBI" id="CHEBI:30013"/>
        <dbReference type="ChEBI" id="CHEBI:30616"/>
        <dbReference type="ChEBI" id="CHEBI:61977"/>
        <dbReference type="ChEBI" id="CHEBI:456216"/>
        <dbReference type="EC" id="2.7.11.1"/>
    </reaction>
</comment>
<feature type="region of interest" description="Disordered" evidence="12">
    <location>
        <begin position="499"/>
        <end position="624"/>
    </location>
</feature>
<dbReference type="KEGG" id="bgt:106058494"/>
<accession>A0A2C9JHR2</accession>
<dbReference type="GO" id="GO:0005737">
    <property type="term" value="C:cytoplasm"/>
    <property type="evidence" value="ECO:0007669"/>
    <property type="project" value="UniProtKB-SubCell"/>
</dbReference>
<dbReference type="VEuPathDB" id="VectorBase:BGLB002693"/>
<dbReference type="InterPro" id="IPR008271">
    <property type="entry name" value="Ser/Thr_kinase_AS"/>
</dbReference>
<feature type="compositionally biased region" description="Polar residues" evidence="12">
    <location>
        <begin position="1266"/>
        <end position="1284"/>
    </location>
</feature>
<feature type="region of interest" description="Disordered" evidence="12">
    <location>
        <begin position="436"/>
        <end position="468"/>
    </location>
</feature>
<dbReference type="EC" id="2.7.11.1" evidence="2"/>
<feature type="compositionally biased region" description="Basic and acidic residues" evidence="12">
    <location>
        <begin position="1032"/>
        <end position="1045"/>
    </location>
</feature>
<evidence type="ECO:0000256" key="5">
    <source>
        <dbReference type="ARBA" id="ARBA00022679"/>
    </source>
</evidence>
<feature type="region of interest" description="Disordered" evidence="12">
    <location>
        <begin position="726"/>
        <end position="745"/>
    </location>
</feature>
<proteinExistence type="predicted"/>
<feature type="binding site" evidence="11">
    <location>
        <position position="41"/>
    </location>
    <ligand>
        <name>ATP</name>
        <dbReference type="ChEBI" id="CHEBI:30616"/>
    </ligand>
</feature>
<evidence type="ECO:0000256" key="2">
    <source>
        <dbReference type="ARBA" id="ARBA00012513"/>
    </source>
</evidence>
<evidence type="ECO:0000256" key="11">
    <source>
        <dbReference type="PROSITE-ProRule" id="PRU10141"/>
    </source>
</evidence>
<feature type="compositionally biased region" description="Polar residues" evidence="12">
    <location>
        <begin position="499"/>
        <end position="512"/>
    </location>
</feature>
<dbReference type="RefSeq" id="XP_013071395.2">
    <property type="nucleotide sequence ID" value="XM_013215941.2"/>
</dbReference>
<organism evidence="14 15">
    <name type="scientific">Biomphalaria glabrata</name>
    <name type="common">Bloodfluke planorb</name>
    <name type="synonym">Freshwater snail</name>
    <dbReference type="NCBI Taxonomy" id="6526"/>
    <lineage>
        <taxon>Eukaryota</taxon>
        <taxon>Metazoa</taxon>
        <taxon>Spiralia</taxon>
        <taxon>Lophotrochozoa</taxon>
        <taxon>Mollusca</taxon>
        <taxon>Gastropoda</taxon>
        <taxon>Heterobranchia</taxon>
        <taxon>Euthyneura</taxon>
        <taxon>Panpulmonata</taxon>
        <taxon>Hygrophila</taxon>
        <taxon>Lymnaeoidea</taxon>
        <taxon>Planorbidae</taxon>
        <taxon>Biomphalaria</taxon>
    </lineage>
</organism>
<dbReference type="Pfam" id="PF00069">
    <property type="entry name" value="Pkinase"/>
    <property type="match status" value="1"/>
</dbReference>
<dbReference type="InterPro" id="IPR011009">
    <property type="entry name" value="Kinase-like_dom_sf"/>
</dbReference>
<reference evidence="14" key="1">
    <citation type="submission" date="2020-05" db="UniProtKB">
        <authorList>
            <consortium name="EnsemblMetazoa"/>
        </authorList>
    </citation>
    <scope>IDENTIFICATION</scope>
    <source>
        <strain evidence="14">BB02</strain>
    </source>
</reference>
<protein>
    <recommendedName>
        <fullName evidence="2">non-specific serine/threonine protein kinase</fullName>
        <ecNumber evidence="2">2.7.11.1</ecNumber>
    </recommendedName>
</protein>
<keyword evidence="4" id="KW-0723">Serine/threonine-protein kinase</keyword>
<dbReference type="PROSITE" id="PS00108">
    <property type="entry name" value="PROTEIN_KINASE_ST"/>
    <property type="match status" value="1"/>
</dbReference>
<feature type="region of interest" description="Disordered" evidence="12">
    <location>
        <begin position="799"/>
        <end position="849"/>
    </location>
</feature>
<dbReference type="OrthoDB" id="193931at2759"/>
<feature type="compositionally biased region" description="Polar residues" evidence="12">
    <location>
        <begin position="832"/>
        <end position="849"/>
    </location>
</feature>
<dbReference type="InterPro" id="IPR017441">
    <property type="entry name" value="Protein_kinase_ATP_BS"/>
</dbReference>
<dbReference type="GO" id="GO:0005524">
    <property type="term" value="F:ATP binding"/>
    <property type="evidence" value="ECO:0007669"/>
    <property type="project" value="UniProtKB-UniRule"/>
</dbReference>
<feature type="compositionally biased region" description="Polar residues" evidence="12">
    <location>
        <begin position="605"/>
        <end position="620"/>
    </location>
</feature>
<feature type="compositionally biased region" description="Basic and acidic residues" evidence="12">
    <location>
        <begin position="565"/>
        <end position="576"/>
    </location>
</feature>